<keyword evidence="1" id="KW-0812">Transmembrane</keyword>
<dbReference type="EMBL" id="OW659477">
    <property type="protein sequence ID" value="CAH2760759.1"/>
    <property type="molecule type" value="Genomic_DNA"/>
</dbReference>
<protein>
    <recommendedName>
        <fullName evidence="6">DUF1310 family protein</fullName>
    </recommendedName>
</protein>
<evidence type="ECO:0000313" key="5">
    <source>
        <dbReference type="Proteomes" id="UP001154111"/>
    </source>
</evidence>
<keyword evidence="1" id="KW-0472">Membrane</keyword>
<accession>A0AAU9VDH7</accession>
<dbReference type="Proteomes" id="UP001154111">
    <property type="component" value="Chromosome"/>
</dbReference>
<organism evidence="2 5">
    <name type="scientific">Erysipelothrix amsterdamensis</name>
    <dbReference type="NCBI Taxonomy" id="2929157"/>
    <lineage>
        <taxon>Bacteria</taxon>
        <taxon>Bacillati</taxon>
        <taxon>Bacillota</taxon>
        <taxon>Erysipelotrichia</taxon>
        <taxon>Erysipelotrichales</taxon>
        <taxon>Erysipelotrichaceae</taxon>
        <taxon>Erysipelothrix</taxon>
    </lineage>
</organism>
<evidence type="ECO:0008006" key="6">
    <source>
        <dbReference type="Google" id="ProtNLM"/>
    </source>
</evidence>
<dbReference type="RefSeq" id="WP_254007097.1">
    <property type="nucleotide sequence ID" value="NZ_OW659477.1"/>
</dbReference>
<evidence type="ECO:0000313" key="3">
    <source>
        <dbReference type="EMBL" id="CAH2760773.1"/>
    </source>
</evidence>
<reference evidence="2" key="1">
    <citation type="submission" date="2022-04" db="EMBL/GenBank/DDBJ databases">
        <authorList>
            <person name="Forde T."/>
        </authorList>
    </citation>
    <scope>NUCLEOTIDE SEQUENCE</scope>
    <source>
        <strain evidence="2">A18Y016a</strain>
        <strain evidence="3">A18Y020d</strain>
    </source>
</reference>
<feature type="transmembrane region" description="Helical" evidence="1">
    <location>
        <begin position="7"/>
        <end position="26"/>
    </location>
</feature>
<proteinExistence type="predicted"/>
<name>A0AAU9VDH7_9FIRM</name>
<keyword evidence="4" id="KW-1185">Reference proteome</keyword>
<evidence type="ECO:0000313" key="2">
    <source>
        <dbReference type="EMBL" id="CAH2760759.1"/>
    </source>
</evidence>
<dbReference type="AlphaFoldDB" id="A0AAU9VDH7"/>
<dbReference type="EMBL" id="OW659496">
    <property type="protein sequence ID" value="CAH2760773.1"/>
    <property type="molecule type" value="Genomic_DNA"/>
</dbReference>
<dbReference type="Proteomes" id="UP001154095">
    <property type="component" value="Chromosome"/>
</dbReference>
<sequence>MKKNSRIIVFIVCIGVLVLMGLPNYLSKGKLQSIDPTQVETIIYNYKEIEITTQDTNRIVESITLLKSIELKGSTRQLSQPDETYNMELTFKDEKHMKISVFEDKLVVDRKVYRIDQNDATILMNHIEAQK</sequence>
<evidence type="ECO:0000256" key="1">
    <source>
        <dbReference type="SAM" id="Phobius"/>
    </source>
</evidence>
<evidence type="ECO:0000313" key="4">
    <source>
        <dbReference type="Proteomes" id="UP001154095"/>
    </source>
</evidence>
<keyword evidence="1" id="KW-1133">Transmembrane helix</keyword>
<gene>
    <name evidence="2" type="ORF">ERYAMS2_00345</name>
    <name evidence="3" type="ORF">ERYAMS_00055</name>
</gene>